<organism evidence="2">
    <name type="scientific">Siphoviridae sp. ctu1o13</name>
    <dbReference type="NCBI Taxonomy" id="2825711"/>
    <lineage>
        <taxon>Viruses</taxon>
        <taxon>Duplodnaviria</taxon>
        <taxon>Heunggongvirae</taxon>
        <taxon>Uroviricota</taxon>
        <taxon>Caudoviricetes</taxon>
    </lineage>
</organism>
<dbReference type="EMBL" id="BK016170">
    <property type="protein sequence ID" value="DAF99648.1"/>
    <property type="molecule type" value="Genomic_DNA"/>
</dbReference>
<name>A0A8S5UYS5_9CAUD</name>
<feature type="compositionally biased region" description="Basic and acidic residues" evidence="1">
    <location>
        <begin position="129"/>
        <end position="144"/>
    </location>
</feature>
<dbReference type="InterPro" id="IPR007499">
    <property type="entry name" value="ERF_bacteria_virus"/>
</dbReference>
<proteinExistence type="predicted"/>
<evidence type="ECO:0000256" key="1">
    <source>
        <dbReference type="SAM" id="MobiDB-lite"/>
    </source>
</evidence>
<accession>A0A8S5UYS5</accession>
<reference evidence="2" key="1">
    <citation type="journal article" date="2021" name="Proc. Natl. Acad. Sci. U.S.A.">
        <title>A Catalog of Tens of Thousands of Viruses from Human Metagenomes Reveals Hidden Associations with Chronic Diseases.</title>
        <authorList>
            <person name="Tisza M.J."/>
            <person name="Buck C.B."/>
        </authorList>
    </citation>
    <scope>NUCLEOTIDE SEQUENCE</scope>
    <source>
        <strain evidence="2">Ctu1o13</strain>
    </source>
</reference>
<dbReference type="Pfam" id="PF04404">
    <property type="entry name" value="ERF"/>
    <property type="match status" value="1"/>
</dbReference>
<feature type="region of interest" description="Disordered" evidence="1">
    <location>
        <begin position="129"/>
        <end position="160"/>
    </location>
</feature>
<evidence type="ECO:0000313" key="2">
    <source>
        <dbReference type="EMBL" id="DAF99648.1"/>
    </source>
</evidence>
<protein>
    <submittedName>
        <fullName evidence="2">ERF superfamily protein</fullName>
    </submittedName>
</protein>
<sequence>MNIFESITAIMQEIPAIGKEKKNQQQGFKYRGIDDVMNALQPILSKHKVFVVPEVIDQSREDRVTNKGGTLLYSMLKVKYTFYAEDGTSVSAVVIGEGMDSGDKASNKAMAIAMKYAFFQVFCIPTEEMKDPDAETPEPSRPKEPAIPTRQKPGYRLPPQGDATVICERCGGQVMDYFDGRATVKAARLAARAKELYGYALCEKCVSEAKEANDAAG</sequence>